<reference evidence="2 3" key="1">
    <citation type="submission" date="2020-05" db="EMBL/GenBank/DDBJ databases">
        <title>Whole genome shotgun sequence of Streptomyces microflavus NBRC 13062.</title>
        <authorList>
            <person name="Komaki H."/>
            <person name="Tamura T."/>
        </authorList>
    </citation>
    <scope>NUCLEOTIDE SEQUENCE [LARGE SCALE GENOMIC DNA]</scope>
    <source>
        <strain evidence="2 3">NBRC 13062</strain>
    </source>
</reference>
<dbReference type="EMBL" id="BLWD01000001">
    <property type="protein sequence ID" value="GFN01880.1"/>
    <property type="molecule type" value="Genomic_DNA"/>
</dbReference>
<accession>A0A7J0CHC0</accession>
<gene>
    <name evidence="2" type="ORF">Smic_04360</name>
</gene>
<proteinExistence type="predicted"/>
<comment type="caution">
    <text evidence="2">The sequence shown here is derived from an EMBL/GenBank/DDBJ whole genome shotgun (WGS) entry which is preliminary data.</text>
</comment>
<sequence length="67" mass="7170">MAGFSGWFVDVRRNRQGALLSPQAVGDGELIGGKVPRSRIGGGRPGRALFHNGDGRLRTVQVPQTEL</sequence>
<protein>
    <submittedName>
        <fullName evidence="2">Uncharacterized protein</fullName>
    </submittedName>
</protein>
<organism evidence="2 3">
    <name type="scientific">Streptomyces microflavus</name>
    <name type="common">Streptomyces lipmanii</name>
    <dbReference type="NCBI Taxonomy" id="1919"/>
    <lineage>
        <taxon>Bacteria</taxon>
        <taxon>Bacillati</taxon>
        <taxon>Actinomycetota</taxon>
        <taxon>Actinomycetes</taxon>
        <taxon>Kitasatosporales</taxon>
        <taxon>Streptomycetaceae</taxon>
        <taxon>Streptomyces</taxon>
    </lineage>
</organism>
<evidence type="ECO:0000313" key="2">
    <source>
        <dbReference type="EMBL" id="GFN01880.1"/>
    </source>
</evidence>
<evidence type="ECO:0000313" key="3">
    <source>
        <dbReference type="Proteomes" id="UP000498740"/>
    </source>
</evidence>
<evidence type="ECO:0000256" key="1">
    <source>
        <dbReference type="SAM" id="MobiDB-lite"/>
    </source>
</evidence>
<name>A0A7J0CHC0_STRMI</name>
<feature type="region of interest" description="Disordered" evidence="1">
    <location>
        <begin position="35"/>
        <end position="67"/>
    </location>
</feature>
<dbReference type="AlphaFoldDB" id="A0A7J0CHC0"/>
<dbReference type="Proteomes" id="UP000498740">
    <property type="component" value="Unassembled WGS sequence"/>
</dbReference>